<dbReference type="PANTHER" id="PTHR21472">
    <property type="entry name" value="ENDONUCLEASE DOMAIN-CONTAINING 1 PROTEIN ENDOD1"/>
    <property type="match status" value="1"/>
</dbReference>
<gene>
    <name evidence="4" type="primary">LOC113120187</name>
</gene>
<evidence type="ECO:0000313" key="4">
    <source>
        <dbReference type="RefSeq" id="XP_026145914.1"/>
    </source>
</evidence>
<dbReference type="InterPro" id="IPR044925">
    <property type="entry name" value="His-Me_finger_sf"/>
</dbReference>
<sequence>MLNYLEISTMSPVQLKMRLIFFSVLLVLGFPFIMTEVVDSFSKCSGFFFEGEPPVIKDILLEKTFESKEFCAYQACKEDYLNQNQWSRGHILPMSYAADEDTAKSTCILTNIVPQKESFNSGSWSRMEQTVQKVMDSNCRDEKDSNKILAYVLTGAVPSQTETLNNRVNIPSHMWTAFCCYNSKTKKWESQAHWAENIDESKNKGKTISKQSLTKVQDFLKSKYGDTTLFNGKCVDLLNADVSQPLEADSDDDQQNDEERSVLAFLMSIPAKAWAGLCSFLGIGD</sequence>
<dbReference type="OrthoDB" id="69221at2759"/>
<dbReference type="Gene3D" id="3.40.570.10">
    <property type="entry name" value="Extracellular Endonuclease, subunit A"/>
    <property type="match status" value="1"/>
</dbReference>
<evidence type="ECO:0000259" key="1">
    <source>
        <dbReference type="SMART" id="SM00477"/>
    </source>
</evidence>
<dbReference type="KEGG" id="caua:113120187"/>
<dbReference type="Pfam" id="PF01223">
    <property type="entry name" value="Endonuclease_NS"/>
    <property type="match status" value="1"/>
</dbReference>
<dbReference type="InterPro" id="IPR001604">
    <property type="entry name" value="Endo_G_ENPP1-like_dom"/>
</dbReference>
<dbReference type="Proteomes" id="UP000515129">
    <property type="component" value="Chromosome 19"/>
</dbReference>
<reference evidence="4" key="1">
    <citation type="submission" date="2025-08" db="UniProtKB">
        <authorList>
            <consortium name="RefSeq"/>
        </authorList>
    </citation>
    <scope>IDENTIFICATION</scope>
    <source>
        <strain evidence="4">Wakin</strain>
        <tissue evidence="4">Muscle</tissue>
    </source>
</reference>
<keyword evidence="3" id="KW-1185">Reference proteome</keyword>
<name>A0A6P6RJN4_CARAU</name>
<accession>A0A6P6RJN4</accession>
<dbReference type="InterPro" id="IPR039015">
    <property type="entry name" value="ENDOD1"/>
</dbReference>
<evidence type="ECO:0000259" key="2">
    <source>
        <dbReference type="SMART" id="SM00892"/>
    </source>
</evidence>
<dbReference type="PANTHER" id="PTHR21472:SF15">
    <property type="entry name" value="ENDONUCLEASE DOMAIN-CONTAINING 1 PROTEIN-RELATED"/>
    <property type="match status" value="1"/>
</dbReference>
<dbReference type="GO" id="GO:0003676">
    <property type="term" value="F:nucleic acid binding"/>
    <property type="evidence" value="ECO:0007669"/>
    <property type="project" value="InterPro"/>
</dbReference>
<dbReference type="InterPro" id="IPR020821">
    <property type="entry name" value="ENPP1-3/EXOG-like_nuc-like"/>
</dbReference>
<dbReference type="SMART" id="SM00477">
    <property type="entry name" value="NUC"/>
    <property type="match status" value="1"/>
</dbReference>
<dbReference type="AlphaFoldDB" id="A0A6P6RJN4"/>
<feature type="domain" description="DNA/RNA non-specific endonuclease/pyrophosphatase/phosphodiesterase" evidence="2">
    <location>
        <begin position="18"/>
        <end position="226"/>
    </location>
</feature>
<protein>
    <submittedName>
        <fullName evidence="4">Uncharacterized protein LOC113120187</fullName>
    </submittedName>
</protein>
<dbReference type="GeneID" id="113120187"/>
<dbReference type="InterPro" id="IPR044929">
    <property type="entry name" value="DNA/RNA_non-sp_Endonuclease_sf"/>
</dbReference>
<proteinExistence type="predicted"/>
<dbReference type="RefSeq" id="XP_026145914.1">
    <property type="nucleotide sequence ID" value="XM_026290129.1"/>
</dbReference>
<dbReference type="GO" id="GO:0016787">
    <property type="term" value="F:hydrolase activity"/>
    <property type="evidence" value="ECO:0007669"/>
    <property type="project" value="InterPro"/>
</dbReference>
<dbReference type="GO" id="GO:0046872">
    <property type="term" value="F:metal ion binding"/>
    <property type="evidence" value="ECO:0007669"/>
    <property type="project" value="InterPro"/>
</dbReference>
<feature type="domain" description="ENPP1-3/EXOG-like endonuclease/phosphodiesterase" evidence="1">
    <location>
        <begin position="34"/>
        <end position="226"/>
    </location>
</feature>
<dbReference type="SMART" id="SM00892">
    <property type="entry name" value="Endonuclease_NS"/>
    <property type="match status" value="1"/>
</dbReference>
<organism evidence="3 4">
    <name type="scientific">Carassius auratus</name>
    <name type="common">Goldfish</name>
    <dbReference type="NCBI Taxonomy" id="7957"/>
    <lineage>
        <taxon>Eukaryota</taxon>
        <taxon>Metazoa</taxon>
        <taxon>Chordata</taxon>
        <taxon>Craniata</taxon>
        <taxon>Vertebrata</taxon>
        <taxon>Euteleostomi</taxon>
        <taxon>Actinopterygii</taxon>
        <taxon>Neopterygii</taxon>
        <taxon>Teleostei</taxon>
        <taxon>Ostariophysi</taxon>
        <taxon>Cypriniformes</taxon>
        <taxon>Cyprinidae</taxon>
        <taxon>Cyprininae</taxon>
        <taxon>Carassius</taxon>
    </lineage>
</organism>
<evidence type="ECO:0000313" key="3">
    <source>
        <dbReference type="Proteomes" id="UP000515129"/>
    </source>
</evidence>
<dbReference type="SUPFAM" id="SSF54060">
    <property type="entry name" value="His-Me finger endonucleases"/>
    <property type="match status" value="1"/>
</dbReference>